<dbReference type="InterPro" id="IPR013103">
    <property type="entry name" value="RVT_2"/>
</dbReference>
<evidence type="ECO:0000313" key="2">
    <source>
        <dbReference type="EMBL" id="TYK03132.1"/>
    </source>
</evidence>
<evidence type="ECO:0000313" key="3">
    <source>
        <dbReference type="Proteomes" id="UP000321947"/>
    </source>
</evidence>
<accession>A0A5D3BWB5</accession>
<dbReference type="Proteomes" id="UP000321947">
    <property type="component" value="Unassembled WGS sequence"/>
</dbReference>
<name>A0A5D3BWB5_CUCMM</name>
<dbReference type="Pfam" id="PF07727">
    <property type="entry name" value="RVT_2"/>
    <property type="match status" value="1"/>
</dbReference>
<evidence type="ECO:0000259" key="1">
    <source>
        <dbReference type="Pfam" id="PF07727"/>
    </source>
</evidence>
<gene>
    <name evidence="2" type="ORF">E5676_scaffold11G00070</name>
</gene>
<protein>
    <submittedName>
        <fullName evidence="2">Gag/pol protein</fullName>
    </submittedName>
</protein>
<proteinExistence type="predicted"/>
<feature type="domain" description="Reverse transcriptase Ty1/copia-type" evidence="1">
    <location>
        <begin position="42"/>
        <end position="131"/>
    </location>
</feature>
<dbReference type="AlphaFoldDB" id="A0A5D3BWB5"/>
<dbReference type="EMBL" id="SSTD01015294">
    <property type="protein sequence ID" value="TYK03132.1"/>
    <property type="molecule type" value="Genomic_DNA"/>
</dbReference>
<reference evidence="2 3" key="1">
    <citation type="submission" date="2019-08" db="EMBL/GenBank/DDBJ databases">
        <title>Draft genome sequences of two oriental melons (Cucumis melo L. var makuwa).</title>
        <authorList>
            <person name="Kwon S.-Y."/>
        </authorList>
    </citation>
    <scope>NUCLEOTIDE SEQUENCE [LARGE SCALE GENOMIC DNA]</scope>
    <source>
        <strain evidence="3">cv. Chang Bougi</strain>
        <tissue evidence="2">Leaf</tissue>
    </source>
</reference>
<organism evidence="2 3">
    <name type="scientific">Cucumis melo var. makuwa</name>
    <name type="common">Oriental melon</name>
    <dbReference type="NCBI Taxonomy" id="1194695"/>
    <lineage>
        <taxon>Eukaryota</taxon>
        <taxon>Viridiplantae</taxon>
        <taxon>Streptophyta</taxon>
        <taxon>Embryophyta</taxon>
        <taxon>Tracheophyta</taxon>
        <taxon>Spermatophyta</taxon>
        <taxon>Magnoliopsida</taxon>
        <taxon>eudicotyledons</taxon>
        <taxon>Gunneridae</taxon>
        <taxon>Pentapetalae</taxon>
        <taxon>rosids</taxon>
        <taxon>fabids</taxon>
        <taxon>Cucurbitales</taxon>
        <taxon>Cucurbitaceae</taxon>
        <taxon>Benincaseae</taxon>
        <taxon>Cucumis</taxon>
    </lineage>
</organism>
<sequence length="174" mass="19817">MSLIETLTVISDGNIEDPLTFKKAMEDVDKDEWIKAMNLELESIKKGTDGKVQTFKARLVAQGYTQVEGVDYEETFSPVAMLKAIRIHLSIAAYFDYEIWKMDVETAFLNDNLEKTIYMQQPEGFITPAQSHINKEKLKNKAGVSEYGRIRVSLRPEIEGSREENGCETSLEEI</sequence>
<comment type="caution">
    <text evidence="2">The sequence shown here is derived from an EMBL/GenBank/DDBJ whole genome shotgun (WGS) entry which is preliminary data.</text>
</comment>